<organism evidence="3 4">
    <name type="scientific">Spongiibacter thalassae</name>
    <dbReference type="NCBI Taxonomy" id="2721624"/>
    <lineage>
        <taxon>Bacteria</taxon>
        <taxon>Pseudomonadati</taxon>
        <taxon>Pseudomonadota</taxon>
        <taxon>Gammaproteobacteria</taxon>
        <taxon>Cellvibrionales</taxon>
        <taxon>Spongiibacteraceae</taxon>
        <taxon>Spongiibacter</taxon>
    </lineage>
</organism>
<feature type="domain" description="FAD dependent oxidoreductase" evidence="2">
    <location>
        <begin position="3"/>
        <end position="140"/>
    </location>
</feature>
<reference evidence="3 4" key="1">
    <citation type="submission" date="2020-04" db="EMBL/GenBank/DDBJ databases">
        <authorList>
            <person name="Yoon J."/>
        </authorList>
    </citation>
    <scope>NUCLEOTIDE SEQUENCE [LARGE SCALE GENOMIC DNA]</scope>
    <source>
        <strain evidence="3 4">KMU-166</strain>
    </source>
</reference>
<dbReference type="InterPro" id="IPR050816">
    <property type="entry name" value="Flavin-dep_Halogenase_NPB"/>
</dbReference>
<dbReference type="InterPro" id="IPR006076">
    <property type="entry name" value="FAD-dep_OxRdtase"/>
</dbReference>
<dbReference type="Proteomes" id="UP000765845">
    <property type="component" value="Unassembled WGS sequence"/>
</dbReference>
<gene>
    <name evidence="3" type="ORF">HCU74_00390</name>
</gene>
<proteinExistence type="predicted"/>
<accession>A0ABX1GC80</accession>
<protein>
    <submittedName>
        <fullName evidence="3">FAD-binding protein</fullName>
    </submittedName>
</protein>
<evidence type="ECO:0000259" key="2">
    <source>
        <dbReference type="Pfam" id="PF01266"/>
    </source>
</evidence>
<dbReference type="PANTHER" id="PTHR43747:SF1">
    <property type="entry name" value="SLR1998 PROTEIN"/>
    <property type="match status" value="1"/>
</dbReference>
<evidence type="ECO:0000313" key="3">
    <source>
        <dbReference type="EMBL" id="NKI15864.1"/>
    </source>
</evidence>
<dbReference type="PANTHER" id="PTHR43747">
    <property type="entry name" value="FAD-BINDING PROTEIN"/>
    <property type="match status" value="1"/>
</dbReference>
<evidence type="ECO:0000256" key="1">
    <source>
        <dbReference type="ARBA" id="ARBA00023002"/>
    </source>
</evidence>
<keyword evidence="4" id="KW-1185">Reference proteome</keyword>
<dbReference type="RefSeq" id="WP_168448422.1">
    <property type="nucleotide sequence ID" value="NZ_JAAWWK010000001.1"/>
</dbReference>
<sequence length="495" mass="55705">MKDVLIIGASISGLSAALAFQAKGFKVTVIESDSAPNSDITPADAWSWRRRGVAHAMQPHFFLSGLRNYLADLYPGLLKDFIEAGVEQISLSQCIHSSAAHRYKAKDNDADLTFFAARRSAFELVMYRYVERQENIQLLPDVRVKELLFDGTRAPFTVKACLAASAGEIKRYDADYVVDASGRTTNLIKPICQAGAIVDDFTYKSKSAYYTRHYRLLPGQEAPEFIGMPSAMFDDIVVVTFIADNRNFVISIVVNQDDPLLYGNSMSDTTVFEEIVRRIPKASRWIESSRAEPTSSVIAWANMDFFWRSLVSAEQPQILGYFPVGDTMVRSNPKFGRGCTWAVMGSHILAESIAAGGDVSEMTLRYERSINQYFRSDWEVMLQVDKDDQMRFERAVGLRRRTLLSGLYAKFTGLTSNVAVSVDPELYREVVRGFYGLTSPTAWLKKPSNWFRILKSVFMPSESKRLAIAYSKRPSRSEMERIINNCRASVNVGEL</sequence>
<keyword evidence="1" id="KW-0560">Oxidoreductase</keyword>
<name>A0ABX1GC80_9GAMM</name>
<dbReference type="Pfam" id="PF01266">
    <property type="entry name" value="DAO"/>
    <property type="match status" value="1"/>
</dbReference>
<dbReference type="InterPro" id="IPR036188">
    <property type="entry name" value="FAD/NAD-bd_sf"/>
</dbReference>
<dbReference type="PRINTS" id="PR00420">
    <property type="entry name" value="RNGMNOXGNASE"/>
</dbReference>
<dbReference type="EMBL" id="JAAWWK010000001">
    <property type="protein sequence ID" value="NKI15864.1"/>
    <property type="molecule type" value="Genomic_DNA"/>
</dbReference>
<dbReference type="Gene3D" id="3.50.50.60">
    <property type="entry name" value="FAD/NAD(P)-binding domain"/>
    <property type="match status" value="1"/>
</dbReference>
<dbReference type="SUPFAM" id="SSF51905">
    <property type="entry name" value="FAD/NAD(P)-binding domain"/>
    <property type="match status" value="1"/>
</dbReference>
<evidence type="ECO:0000313" key="4">
    <source>
        <dbReference type="Proteomes" id="UP000765845"/>
    </source>
</evidence>
<comment type="caution">
    <text evidence="3">The sequence shown here is derived from an EMBL/GenBank/DDBJ whole genome shotgun (WGS) entry which is preliminary data.</text>
</comment>